<sequence length="543" mass="58583">MLLRRAIEERTNSSCPPCVVVGLMSGTSLDGLDVAVVSLRGSGRSLEVIDILAFETIPLPEAEVRNPIQQLLQRPDEQVGQSHPLQLVCKLNAAWSRFAAEAVNSLLNTLNLSNTKGDVCVVIGSHGQTLWHEGHNPAPRSTLQLGDGEVLAALTETIVVSNFRTADVAVGGSGAPLVPYMDRVLSSNVIRWYRQKSSQQREGEKKQKPVVVAFQNLGGIGNVSCEFDTTAAASETSSSSATTAPSKLVAFDTGPANVILNELIERTCQQYAQHSYFQQHVWSLLPPEMAAAAAANSVCDYNGCFSSRGVVRPEWLEAWVAEHRAFIDAAPPKSTGREVFGAAFVWKHCLHLIGERKQCDDDNNGDEVVEGDDNAVMYSKNFFDLCRTAVEFTALTIVEAYQKHLAPFGDDSQVSGLFNLHEPFVAVVVLSGGGASNPMMVGRISTLLHEACDTALRETVVTTFDELRKGVLFNHEDHCKEGISWGDAKEAVAFAILAHEKLNEIAGVFSPWCPEKGEVGTNVLSATGASRGVVLGQLSIPTV</sequence>
<reference evidence="2" key="1">
    <citation type="submission" date="2015-09" db="EMBL/GenBank/DDBJ databases">
        <authorList>
            <consortium name="Pathogen Informatics"/>
        </authorList>
    </citation>
    <scope>NUCLEOTIDE SEQUENCE [LARGE SCALE GENOMIC DNA]</scope>
    <source>
        <strain evidence="2">Lake Konstanz</strain>
    </source>
</reference>
<protein>
    <recommendedName>
        <fullName evidence="3">Anhydro-N-acetylmuramic acid kinase</fullName>
    </recommendedName>
</protein>
<dbReference type="GO" id="GO:0006040">
    <property type="term" value="P:amino sugar metabolic process"/>
    <property type="evidence" value="ECO:0007669"/>
    <property type="project" value="InterPro"/>
</dbReference>
<proteinExistence type="predicted"/>
<dbReference type="OrthoDB" id="5427593at2759"/>
<evidence type="ECO:0000313" key="1">
    <source>
        <dbReference type="EMBL" id="CUG92224.1"/>
    </source>
</evidence>
<dbReference type="GO" id="GO:0016773">
    <property type="term" value="F:phosphotransferase activity, alcohol group as acceptor"/>
    <property type="evidence" value="ECO:0007669"/>
    <property type="project" value="InterPro"/>
</dbReference>
<keyword evidence="2" id="KW-1185">Reference proteome</keyword>
<dbReference type="Gene3D" id="3.30.420.40">
    <property type="match status" value="2"/>
</dbReference>
<dbReference type="PANTHER" id="PTHR30605:SF0">
    <property type="entry name" value="ANHYDRO-N-ACETYLMURAMIC ACID KINASE"/>
    <property type="match status" value="1"/>
</dbReference>
<dbReference type="Pfam" id="PF03702">
    <property type="entry name" value="AnmK"/>
    <property type="match status" value="1"/>
</dbReference>
<dbReference type="VEuPathDB" id="TriTrypDB:BSAL_36215"/>
<dbReference type="AlphaFoldDB" id="A0A0S4JPH4"/>
<dbReference type="PANTHER" id="PTHR30605">
    <property type="entry name" value="ANHYDRO-N-ACETYLMURAMIC ACID KINASE"/>
    <property type="match status" value="1"/>
</dbReference>
<dbReference type="InterPro" id="IPR005338">
    <property type="entry name" value="Anhydro_N_Ac-Mur_kinase"/>
</dbReference>
<evidence type="ECO:0008006" key="3">
    <source>
        <dbReference type="Google" id="ProtNLM"/>
    </source>
</evidence>
<dbReference type="GO" id="GO:0005524">
    <property type="term" value="F:ATP binding"/>
    <property type="evidence" value="ECO:0007669"/>
    <property type="project" value="InterPro"/>
</dbReference>
<evidence type="ECO:0000313" key="2">
    <source>
        <dbReference type="Proteomes" id="UP000051952"/>
    </source>
</evidence>
<dbReference type="Proteomes" id="UP000051952">
    <property type="component" value="Unassembled WGS sequence"/>
</dbReference>
<gene>
    <name evidence="1" type="ORF">BSAL_36215</name>
</gene>
<accession>A0A0S4JPH4</accession>
<organism evidence="1 2">
    <name type="scientific">Bodo saltans</name>
    <name type="common">Flagellated protozoan</name>
    <dbReference type="NCBI Taxonomy" id="75058"/>
    <lineage>
        <taxon>Eukaryota</taxon>
        <taxon>Discoba</taxon>
        <taxon>Euglenozoa</taxon>
        <taxon>Kinetoplastea</taxon>
        <taxon>Metakinetoplastina</taxon>
        <taxon>Eubodonida</taxon>
        <taxon>Bodonidae</taxon>
        <taxon>Bodo</taxon>
    </lineage>
</organism>
<name>A0A0S4JPH4_BODSA</name>
<dbReference type="EMBL" id="CYKH01002021">
    <property type="protein sequence ID" value="CUG92224.1"/>
    <property type="molecule type" value="Genomic_DNA"/>
</dbReference>
<dbReference type="GO" id="GO:0009254">
    <property type="term" value="P:peptidoglycan turnover"/>
    <property type="evidence" value="ECO:0007669"/>
    <property type="project" value="InterPro"/>
</dbReference>